<name>A0ABN8LPG8_9CNID</name>
<protein>
    <submittedName>
        <fullName evidence="1">Uncharacterized protein</fullName>
    </submittedName>
</protein>
<gene>
    <name evidence="1" type="ORF">PEVE_00034032</name>
</gene>
<sequence>ECVGFDGSFDGDWLNCNGFPANKTCTNAKECCKHTPMNYSCFNTSKLKVVGKWKQPIPKSISFQRTASSCSRNDFRNLRDNITDKALDSQVIIWH</sequence>
<organism evidence="1 2">
    <name type="scientific">Porites evermanni</name>
    <dbReference type="NCBI Taxonomy" id="104178"/>
    <lineage>
        <taxon>Eukaryota</taxon>
        <taxon>Metazoa</taxon>
        <taxon>Cnidaria</taxon>
        <taxon>Anthozoa</taxon>
        <taxon>Hexacorallia</taxon>
        <taxon>Scleractinia</taxon>
        <taxon>Fungiina</taxon>
        <taxon>Poritidae</taxon>
        <taxon>Porites</taxon>
    </lineage>
</organism>
<keyword evidence="2" id="KW-1185">Reference proteome</keyword>
<proteinExistence type="predicted"/>
<dbReference type="Proteomes" id="UP001159427">
    <property type="component" value="Unassembled WGS sequence"/>
</dbReference>
<evidence type="ECO:0000313" key="1">
    <source>
        <dbReference type="EMBL" id="CAH3016926.1"/>
    </source>
</evidence>
<comment type="caution">
    <text evidence="1">The sequence shown here is derived from an EMBL/GenBank/DDBJ whole genome shotgun (WGS) entry which is preliminary data.</text>
</comment>
<reference evidence="1 2" key="1">
    <citation type="submission" date="2022-05" db="EMBL/GenBank/DDBJ databases">
        <authorList>
            <consortium name="Genoscope - CEA"/>
            <person name="William W."/>
        </authorList>
    </citation>
    <scope>NUCLEOTIDE SEQUENCE [LARGE SCALE GENOMIC DNA]</scope>
</reference>
<accession>A0ABN8LPG8</accession>
<evidence type="ECO:0000313" key="2">
    <source>
        <dbReference type="Proteomes" id="UP001159427"/>
    </source>
</evidence>
<feature type="non-terminal residue" evidence="1">
    <location>
        <position position="95"/>
    </location>
</feature>
<dbReference type="EMBL" id="CALNXI010000051">
    <property type="protein sequence ID" value="CAH3016926.1"/>
    <property type="molecule type" value="Genomic_DNA"/>
</dbReference>
<feature type="non-terminal residue" evidence="1">
    <location>
        <position position="1"/>
    </location>
</feature>